<organism evidence="1 2">
    <name type="scientific">Ambrosiozyma monospora</name>
    <name type="common">Yeast</name>
    <name type="synonym">Endomycopsis monosporus</name>
    <dbReference type="NCBI Taxonomy" id="43982"/>
    <lineage>
        <taxon>Eukaryota</taxon>
        <taxon>Fungi</taxon>
        <taxon>Dikarya</taxon>
        <taxon>Ascomycota</taxon>
        <taxon>Saccharomycotina</taxon>
        <taxon>Pichiomycetes</taxon>
        <taxon>Pichiales</taxon>
        <taxon>Pichiaceae</taxon>
        <taxon>Ambrosiozyma</taxon>
    </lineage>
</organism>
<proteinExistence type="predicted"/>
<evidence type="ECO:0000313" key="1">
    <source>
        <dbReference type="EMBL" id="GME80051.1"/>
    </source>
</evidence>
<name>A0ACB5T378_AMBMO</name>
<evidence type="ECO:0000313" key="2">
    <source>
        <dbReference type="Proteomes" id="UP001165064"/>
    </source>
</evidence>
<dbReference type="EMBL" id="BSXS01002874">
    <property type="protein sequence ID" value="GME80051.1"/>
    <property type="molecule type" value="Genomic_DNA"/>
</dbReference>
<keyword evidence="2" id="KW-1185">Reference proteome</keyword>
<dbReference type="Proteomes" id="UP001165064">
    <property type="component" value="Unassembled WGS sequence"/>
</dbReference>
<gene>
    <name evidence="1" type="ORF">Amon02_000425900</name>
</gene>
<accession>A0ACB5T378</accession>
<reference evidence="1" key="1">
    <citation type="submission" date="2023-04" db="EMBL/GenBank/DDBJ databases">
        <title>Ambrosiozyma monospora NBRC 10751.</title>
        <authorList>
            <person name="Ichikawa N."/>
            <person name="Sato H."/>
            <person name="Tonouchi N."/>
        </authorList>
    </citation>
    <scope>NUCLEOTIDE SEQUENCE</scope>
    <source>
        <strain evidence="1">NBRC 10751</strain>
    </source>
</reference>
<protein>
    <submittedName>
        <fullName evidence="1">Unnamed protein product</fullName>
    </submittedName>
</protein>
<comment type="caution">
    <text evidence="1">The sequence shown here is derived from an EMBL/GenBank/DDBJ whole genome shotgun (WGS) entry which is preliminary data.</text>
</comment>
<sequence length="87" mass="9063">MPLGDQCKKCFDEYCWDGSLDSDSSDLPVNYTLEGMTNGAEHTTNSSNESGKGKGKTSGGLSLLYGGKHTSVLGVVVALLAVCLVGF</sequence>